<evidence type="ECO:0000256" key="2">
    <source>
        <dbReference type="ARBA" id="ARBA00022519"/>
    </source>
</evidence>
<dbReference type="Gene3D" id="3.30.1400.10">
    <property type="entry name" value="ZipA, C-terminal FtsZ-binding domain"/>
    <property type="match status" value="1"/>
</dbReference>
<dbReference type="Proteomes" id="UP000005744">
    <property type="component" value="Unassembled WGS sequence"/>
</dbReference>
<dbReference type="STRING" id="395493.BegalDRAFT_3382"/>
<dbReference type="GO" id="GO:0043093">
    <property type="term" value="P:FtsZ-dependent cytokinesis"/>
    <property type="evidence" value="ECO:0007669"/>
    <property type="project" value="UniProtKB-UniRule"/>
</dbReference>
<keyword evidence="1 8" id="KW-1003">Cell membrane</keyword>
<evidence type="ECO:0000259" key="10">
    <source>
        <dbReference type="SMART" id="SM00771"/>
    </source>
</evidence>
<proteinExistence type="inferred from homology"/>
<dbReference type="InterPro" id="IPR036765">
    <property type="entry name" value="ZipA_FtsZ-bd_C_sf"/>
</dbReference>
<evidence type="ECO:0000256" key="6">
    <source>
        <dbReference type="ARBA" id="ARBA00023136"/>
    </source>
</evidence>
<keyword evidence="3 8" id="KW-0132">Cell division</keyword>
<comment type="function">
    <text evidence="8 9">Essential cell division protein that stabilizes the FtsZ protofilaments by cross-linking them and that serves as a cytoplasmic membrane anchor for the Z ring. Also required for the recruitment to the septal ring of downstream cell division proteins.</text>
</comment>
<dbReference type="eggNOG" id="COG3115">
    <property type="taxonomic scope" value="Bacteria"/>
</dbReference>
<keyword evidence="5 8" id="KW-1133">Transmembrane helix</keyword>
<organism evidence="11 12">
    <name type="scientific">Beggiatoa alba B18LD</name>
    <dbReference type="NCBI Taxonomy" id="395493"/>
    <lineage>
        <taxon>Bacteria</taxon>
        <taxon>Pseudomonadati</taxon>
        <taxon>Pseudomonadota</taxon>
        <taxon>Gammaproteobacteria</taxon>
        <taxon>Thiotrichales</taxon>
        <taxon>Thiotrichaceae</taxon>
        <taxon>Beggiatoa</taxon>
    </lineage>
</organism>
<dbReference type="GO" id="GO:0005886">
    <property type="term" value="C:plasma membrane"/>
    <property type="evidence" value="ECO:0007669"/>
    <property type="project" value="UniProtKB-SubCell"/>
</dbReference>
<evidence type="ECO:0000256" key="5">
    <source>
        <dbReference type="ARBA" id="ARBA00022989"/>
    </source>
</evidence>
<dbReference type="GO" id="GO:0032153">
    <property type="term" value="C:cell division site"/>
    <property type="evidence" value="ECO:0007669"/>
    <property type="project" value="UniProtKB-UniRule"/>
</dbReference>
<dbReference type="OrthoDB" id="7054914at2"/>
<comment type="similarity">
    <text evidence="8 9">Belongs to the ZipA family.</text>
</comment>
<evidence type="ECO:0000313" key="12">
    <source>
        <dbReference type="Proteomes" id="UP000005744"/>
    </source>
</evidence>
<feature type="transmembrane region" description="Helical" evidence="8">
    <location>
        <begin position="6"/>
        <end position="30"/>
    </location>
</feature>
<dbReference type="PANTHER" id="PTHR38685">
    <property type="entry name" value="CELL DIVISION PROTEIN ZIPA"/>
    <property type="match status" value="1"/>
</dbReference>
<evidence type="ECO:0000256" key="4">
    <source>
        <dbReference type="ARBA" id="ARBA00022692"/>
    </source>
</evidence>
<dbReference type="PANTHER" id="PTHR38685:SF1">
    <property type="entry name" value="CELL DIVISION PROTEIN ZIPA"/>
    <property type="match status" value="1"/>
</dbReference>
<keyword evidence="2 8" id="KW-0997">Cell inner membrane</keyword>
<keyword evidence="12" id="KW-1185">Reference proteome</keyword>
<accession>I3CKQ7</accession>
<dbReference type="InterPro" id="IPR011919">
    <property type="entry name" value="Cell_div_ZipA"/>
</dbReference>
<dbReference type="EMBL" id="JH600070">
    <property type="protein sequence ID" value="EIJ44200.1"/>
    <property type="molecule type" value="Genomic_DNA"/>
</dbReference>
<evidence type="ECO:0000256" key="8">
    <source>
        <dbReference type="HAMAP-Rule" id="MF_00509"/>
    </source>
</evidence>
<evidence type="ECO:0000256" key="1">
    <source>
        <dbReference type="ARBA" id="ARBA00022475"/>
    </source>
</evidence>
<dbReference type="SUPFAM" id="SSF64383">
    <property type="entry name" value="Cell-division protein ZipA, C-terminal domain"/>
    <property type="match status" value="1"/>
</dbReference>
<dbReference type="AlphaFoldDB" id="I3CKQ7"/>
<dbReference type="RefSeq" id="WP_002692046.1">
    <property type="nucleotide sequence ID" value="NZ_JH600070.1"/>
</dbReference>
<dbReference type="HOGENOM" id="CLU_030174_2_0_6"/>
<evidence type="ECO:0000256" key="9">
    <source>
        <dbReference type="RuleBase" id="RU003612"/>
    </source>
</evidence>
<keyword evidence="4 8" id="KW-0812">Transmembrane</keyword>
<comment type="subcellular location">
    <subcellularLocation>
        <location evidence="8">Cell inner membrane</location>
        <topology evidence="8">Single-pass type I membrane protein</topology>
    </subcellularLocation>
    <text evidence="8">Localizes to the Z ring in an FtsZ-dependent manner.</text>
</comment>
<protein>
    <recommendedName>
        <fullName evidence="8 9">Cell division protein ZipA</fullName>
    </recommendedName>
</protein>
<gene>
    <name evidence="8" type="primary">zipA</name>
    <name evidence="11" type="ORF">BegalDRAFT_3382</name>
</gene>
<feature type="domain" description="ZipA C-terminal FtsZ-binding" evidence="10">
    <location>
        <begin position="93"/>
        <end position="224"/>
    </location>
</feature>
<evidence type="ECO:0000256" key="7">
    <source>
        <dbReference type="ARBA" id="ARBA00023306"/>
    </source>
</evidence>
<reference evidence="11 12" key="1">
    <citation type="submission" date="2011-11" db="EMBL/GenBank/DDBJ databases">
        <title>Improved High-Quality Draft sequence of Beggiatoa alba B18lD.</title>
        <authorList>
            <consortium name="US DOE Joint Genome Institute"/>
            <person name="Lucas S."/>
            <person name="Han J."/>
            <person name="Lapidus A."/>
            <person name="Cheng J.-F."/>
            <person name="Goodwin L."/>
            <person name="Pitluck S."/>
            <person name="Peters L."/>
            <person name="Mikhailova N."/>
            <person name="Held B."/>
            <person name="Detter J.C."/>
            <person name="Han C."/>
            <person name="Tapia R."/>
            <person name="Land M."/>
            <person name="Hauser L."/>
            <person name="Kyrpides N."/>
            <person name="Ivanova N."/>
            <person name="Pagani I."/>
            <person name="Samuel K."/>
            <person name="Teske A."/>
            <person name="Mueller J."/>
            <person name="Woyke T."/>
        </authorList>
    </citation>
    <scope>NUCLEOTIDE SEQUENCE [LARGE SCALE GENOMIC DNA]</scope>
    <source>
        <strain evidence="11 12">B18LD</strain>
    </source>
</reference>
<keyword evidence="7 8" id="KW-0131">Cell cycle</keyword>
<dbReference type="NCBIfam" id="TIGR02205">
    <property type="entry name" value="septum_zipA"/>
    <property type="match status" value="1"/>
</dbReference>
<evidence type="ECO:0000256" key="3">
    <source>
        <dbReference type="ARBA" id="ARBA00022618"/>
    </source>
</evidence>
<dbReference type="HAMAP" id="MF_00509">
    <property type="entry name" value="ZipA"/>
    <property type="match status" value="1"/>
</dbReference>
<sequence length="231" mass="26175">MINYDIFLNNWLLIVGIIIVFAVILGFFLYKHRKQNPHTTEQNNFLADAPLFDDTENASLPPSDANAETLFQTDLHTNNEEENTAETSLKEPKELIIVLFVIAQHETGFLGTDIFEVLQDLGLIHGKKRIFHHYGLGESKTQHPIFSIANLMEPGVFNPEDAHIFHSQGLALFSQLPGPFGGRVAFELMLNTAQRVAETLGGIVENDRHQPLTSELIDELRQRINEFEQRT</sequence>
<name>I3CKQ7_9GAMM</name>
<keyword evidence="6 8" id="KW-0472">Membrane</keyword>
<dbReference type="InterPro" id="IPR007449">
    <property type="entry name" value="ZipA_FtsZ-bd_C"/>
</dbReference>
<evidence type="ECO:0000313" key="11">
    <source>
        <dbReference type="EMBL" id="EIJ44200.1"/>
    </source>
</evidence>
<dbReference type="Pfam" id="PF04354">
    <property type="entry name" value="ZipA_C"/>
    <property type="match status" value="1"/>
</dbReference>
<comment type="subunit">
    <text evidence="8">Interacts with FtsZ via their C-terminal domains.</text>
</comment>
<dbReference type="SMART" id="SM00771">
    <property type="entry name" value="ZipA_C"/>
    <property type="match status" value="1"/>
</dbReference>
<dbReference type="GO" id="GO:0000917">
    <property type="term" value="P:division septum assembly"/>
    <property type="evidence" value="ECO:0007669"/>
    <property type="project" value="TreeGrafter"/>
</dbReference>